<keyword evidence="4" id="KW-1185">Reference proteome</keyword>
<dbReference type="OrthoDB" id="6073849at2759"/>
<dbReference type="Gene3D" id="3.40.140.10">
    <property type="entry name" value="Cytidine Deaminase, domain 2"/>
    <property type="match status" value="1"/>
</dbReference>
<dbReference type="Pfam" id="PF18750">
    <property type="entry name" value="SNAD4"/>
    <property type="match status" value="1"/>
</dbReference>
<dbReference type="InterPro" id="IPR050610">
    <property type="entry name" value="APOBEC_Cyt_Deaminase"/>
</dbReference>
<evidence type="ECO:0000313" key="3">
    <source>
        <dbReference type="EMBL" id="CAB4034435.1"/>
    </source>
</evidence>
<gene>
    <name evidence="3" type="ORF">PACLA_8A026459</name>
</gene>
<protein>
    <submittedName>
        <fullName evidence="3">C</fullName>
    </submittedName>
</protein>
<sequence length="202" mass="23555">MSWKEAIENNFIVQHQYGTYGWLWPSTTIVSSICKITSTTKENPFNWAGSNWTNQHAEKRFLDELENEIAKHHKVTKIEAKLVQNYSPCSDCANALVEFKEKMQNKNIEFSLTIEFANVYCHKRSQNRKGLRKLSSTYGIELKLLHDWKAFLESLERIDKLTTGDKDTLLKMARSNERQNNEKQGAEILDEILREQDADPKE</sequence>
<proteinExistence type="predicted"/>
<comment type="caution">
    <text evidence="3">The sequence shown here is derived from an EMBL/GenBank/DDBJ whole genome shotgun (WGS) entry which is preliminary data.</text>
</comment>
<evidence type="ECO:0000313" key="4">
    <source>
        <dbReference type="Proteomes" id="UP001152795"/>
    </source>
</evidence>
<reference evidence="3" key="1">
    <citation type="submission" date="2020-04" db="EMBL/GenBank/DDBJ databases">
        <authorList>
            <person name="Alioto T."/>
            <person name="Alioto T."/>
            <person name="Gomez Garrido J."/>
        </authorList>
    </citation>
    <scope>NUCLEOTIDE SEQUENCE</scope>
    <source>
        <strain evidence="3">A484AB</strain>
    </source>
</reference>
<dbReference type="InterPro" id="IPR016192">
    <property type="entry name" value="APOBEC/CMP_deaminase_Zn-bd"/>
</dbReference>
<name>A0A7D9JQB9_PARCT</name>
<dbReference type="GO" id="GO:0005737">
    <property type="term" value="C:cytoplasm"/>
    <property type="evidence" value="ECO:0007669"/>
    <property type="project" value="TreeGrafter"/>
</dbReference>
<dbReference type="PROSITE" id="PS00903">
    <property type="entry name" value="CYT_DCMP_DEAMINASES_1"/>
    <property type="match status" value="1"/>
</dbReference>
<evidence type="ECO:0000256" key="1">
    <source>
        <dbReference type="ARBA" id="ARBA00022723"/>
    </source>
</evidence>
<accession>A0A7D9JQB9</accession>
<organism evidence="3 4">
    <name type="scientific">Paramuricea clavata</name>
    <name type="common">Red gorgonian</name>
    <name type="synonym">Violescent sea-whip</name>
    <dbReference type="NCBI Taxonomy" id="317549"/>
    <lineage>
        <taxon>Eukaryota</taxon>
        <taxon>Metazoa</taxon>
        <taxon>Cnidaria</taxon>
        <taxon>Anthozoa</taxon>
        <taxon>Octocorallia</taxon>
        <taxon>Malacalcyonacea</taxon>
        <taxon>Plexauridae</taxon>
        <taxon>Paramuricea</taxon>
    </lineage>
</organism>
<dbReference type="AlphaFoldDB" id="A0A7D9JQB9"/>
<keyword evidence="1" id="KW-0479">Metal-binding</keyword>
<dbReference type="GO" id="GO:0004126">
    <property type="term" value="F:cytidine deaminase activity"/>
    <property type="evidence" value="ECO:0007669"/>
    <property type="project" value="TreeGrafter"/>
</dbReference>
<evidence type="ECO:0000256" key="2">
    <source>
        <dbReference type="ARBA" id="ARBA00022801"/>
    </source>
</evidence>
<dbReference type="PANTHER" id="PTHR13857">
    <property type="entry name" value="MRNA EDITING ENZYME"/>
    <property type="match status" value="1"/>
</dbReference>
<keyword evidence="2" id="KW-0378">Hydrolase</keyword>
<dbReference type="GO" id="GO:0016554">
    <property type="term" value="P:cytidine to uridine editing"/>
    <property type="evidence" value="ECO:0007669"/>
    <property type="project" value="TreeGrafter"/>
</dbReference>
<dbReference type="GO" id="GO:0005634">
    <property type="term" value="C:nucleus"/>
    <property type="evidence" value="ECO:0007669"/>
    <property type="project" value="TreeGrafter"/>
</dbReference>
<dbReference type="GO" id="GO:0008270">
    <property type="term" value="F:zinc ion binding"/>
    <property type="evidence" value="ECO:0007669"/>
    <property type="project" value="InterPro"/>
</dbReference>
<dbReference type="EMBL" id="CACRXK020020110">
    <property type="protein sequence ID" value="CAB4034435.1"/>
    <property type="molecule type" value="Genomic_DNA"/>
</dbReference>
<dbReference type="GO" id="GO:0003723">
    <property type="term" value="F:RNA binding"/>
    <property type="evidence" value="ECO:0007669"/>
    <property type="project" value="TreeGrafter"/>
</dbReference>
<dbReference type="Proteomes" id="UP001152795">
    <property type="component" value="Unassembled WGS sequence"/>
</dbReference>